<keyword evidence="2" id="KW-1185">Reference proteome</keyword>
<accession>A0A8T0FYN9</accession>
<dbReference type="AlphaFoldDB" id="A0A8T0FYN9"/>
<evidence type="ECO:0000313" key="2">
    <source>
        <dbReference type="Proteomes" id="UP000807504"/>
    </source>
</evidence>
<protein>
    <submittedName>
        <fullName evidence="1">Uncharacterized protein</fullName>
    </submittedName>
</protein>
<dbReference type="Proteomes" id="UP000807504">
    <property type="component" value="Unassembled WGS sequence"/>
</dbReference>
<sequence length="71" mass="7004">MKRIKESICIYIEKGVHQIVKGSIKGAKEIAGGTVGRGKGDTGTGGIATGVGRIIRGALTGAGNIVGGVLG</sequence>
<reference evidence="1" key="1">
    <citation type="journal article" date="2020" name="bioRxiv">
        <title>Chromosome-level reference genome of the European wasp spider Argiope bruennichi: a resource for studies on range expansion and evolutionary adaptation.</title>
        <authorList>
            <person name="Sheffer M.M."/>
            <person name="Hoppe A."/>
            <person name="Krehenwinkel H."/>
            <person name="Uhl G."/>
            <person name="Kuss A.W."/>
            <person name="Jensen L."/>
            <person name="Jensen C."/>
            <person name="Gillespie R.G."/>
            <person name="Hoff K.J."/>
            <person name="Prost S."/>
        </authorList>
    </citation>
    <scope>NUCLEOTIDE SEQUENCE</scope>
</reference>
<gene>
    <name evidence="1" type="ORF">HNY73_002000</name>
</gene>
<dbReference type="EMBL" id="JABXBU010000002">
    <property type="protein sequence ID" value="KAF8793973.1"/>
    <property type="molecule type" value="Genomic_DNA"/>
</dbReference>
<name>A0A8T0FYN9_ARGBR</name>
<organism evidence="1 2">
    <name type="scientific">Argiope bruennichi</name>
    <name type="common">Wasp spider</name>
    <name type="synonym">Aranea bruennichi</name>
    <dbReference type="NCBI Taxonomy" id="94029"/>
    <lineage>
        <taxon>Eukaryota</taxon>
        <taxon>Metazoa</taxon>
        <taxon>Ecdysozoa</taxon>
        <taxon>Arthropoda</taxon>
        <taxon>Chelicerata</taxon>
        <taxon>Arachnida</taxon>
        <taxon>Araneae</taxon>
        <taxon>Araneomorphae</taxon>
        <taxon>Entelegynae</taxon>
        <taxon>Araneoidea</taxon>
        <taxon>Araneidae</taxon>
        <taxon>Argiope</taxon>
    </lineage>
</organism>
<reference evidence="1" key="2">
    <citation type="submission" date="2020-06" db="EMBL/GenBank/DDBJ databases">
        <authorList>
            <person name="Sheffer M."/>
        </authorList>
    </citation>
    <scope>NUCLEOTIDE SEQUENCE</scope>
</reference>
<evidence type="ECO:0000313" key="1">
    <source>
        <dbReference type="EMBL" id="KAF8793973.1"/>
    </source>
</evidence>
<comment type="caution">
    <text evidence="1">The sequence shown here is derived from an EMBL/GenBank/DDBJ whole genome shotgun (WGS) entry which is preliminary data.</text>
</comment>
<proteinExistence type="predicted"/>